<organism evidence="2 3">
    <name type="scientific">Mikania micrantha</name>
    <name type="common">bitter vine</name>
    <dbReference type="NCBI Taxonomy" id="192012"/>
    <lineage>
        <taxon>Eukaryota</taxon>
        <taxon>Viridiplantae</taxon>
        <taxon>Streptophyta</taxon>
        <taxon>Embryophyta</taxon>
        <taxon>Tracheophyta</taxon>
        <taxon>Spermatophyta</taxon>
        <taxon>Magnoliopsida</taxon>
        <taxon>eudicotyledons</taxon>
        <taxon>Gunneridae</taxon>
        <taxon>Pentapetalae</taxon>
        <taxon>asterids</taxon>
        <taxon>campanulids</taxon>
        <taxon>Asterales</taxon>
        <taxon>Asteraceae</taxon>
        <taxon>Asteroideae</taxon>
        <taxon>Heliantheae alliance</taxon>
        <taxon>Eupatorieae</taxon>
        <taxon>Mikania</taxon>
    </lineage>
</organism>
<sequence length="182" mass="18086">MHQLVRRKSGYIRTREIPGEKLNFKLLTATSVFIIAFIAAPPVDIDGIREPVSGSLLYGNNIISAVSVYTGNARDIPRENKDAFGLADQKNIYNFGGTGGFGGLGNNGLPMGGMGPGIGVGGDFGGHNGIGGVGARYQYGGPGGVGTFGGLGNGFGGLPTLGGGGLGGGPIVGGVGGVIPLP</sequence>
<comment type="caution">
    <text evidence="2">The sequence shown here is derived from an EMBL/GenBank/DDBJ whole genome shotgun (WGS) entry which is preliminary data.</text>
</comment>
<evidence type="ECO:0000313" key="2">
    <source>
        <dbReference type="EMBL" id="KAD5317374.1"/>
    </source>
</evidence>
<keyword evidence="3" id="KW-1185">Reference proteome</keyword>
<dbReference type="EMBL" id="SZYD01000009">
    <property type="protein sequence ID" value="KAD5317374.1"/>
    <property type="molecule type" value="Genomic_DNA"/>
</dbReference>
<dbReference type="PANTHER" id="PTHR34463">
    <property type="entry name" value="GLYCINE-RICH PROTEIN"/>
    <property type="match status" value="1"/>
</dbReference>
<keyword evidence="1" id="KW-0472">Membrane</keyword>
<dbReference type="PANTHER" id="PTHR34463:SF12">
    <property type="entry name" value="GLYCINE-RICH PROTEIN"/>
    <property type="match status" value="1"/>
</dbReference>
<keyword evidence="1" id="KW-1133">Transmembrane helix</keyword>
<dbReference type="SUPFAM" id="SSF81483">
    <property type="entry name" value="Bacterial photosystem II reaction centre, L and M subunits"/>
    <property type="match status" value="1"/>
</dbReference>
<keyword evidence="1" id="KW-0812">Transmembrane</keyword>
<dbReference type="AlphaFoldDB" id="A0A5N6NS28"/>
<protein>
    <submittedName>
        <fullName evidence="2">Uncharacterized protein</fullName>
    </submittedName>
</protein>
<feature type="transmembrane region" description="Helical" evidence="1">
    <location>
        <begin position="22"/>
        <end position="40"/>
    </location>
</feature>
<dbReference type="Proteomes" id="UP000326396">
    <property type="component" value="Linkage Group LG17"/>
</dbReference>
<proteinExistence type="predicted"/>
<name>A0A5N6NS28_9ASTR</name>
<evidence type="ECO:0000256" key="1">
    <source>
        <dbReference type="SAM" id="Phobius"/>
    </source>
</evidence>
<accession>A0A5N6NS28</accession>
<gene>
    <name evidence="2" type="ORF">E3N88_17320</name>
</gene>
<dbReference type="GO" id="GO:0009772">
    <property type="term" value="P:photosynthetic electron transport in photosystem II"/>
    <property type="evidence" value="ECO:0007669"/>
    <property type="project" value="InterPro"/>
</dbReference>
<dbReference type="InterPro" id="IPR036854">
    <property type="entry name" value="Photo_II_D1/D2_sf"/>
</dbReference>
<evidence type="ECO:0000313" key="3">
    <source>
        <dbReference type="Proteomes" id="UP000326396"/>
    </source>
</evidence>
<reference evidence="2 3" key="1">
    <citation type="submission" date="2019-05" db="EMBL/GenBank/DDBJ databases">
        <title>Mikania micrantha, genome provides insights into the molecular mechanism of rapid growth.</title>
        <authorList>
            <person name="Liu B."/>
        </authorList>
    </citation>
    <scope>NUCLEOTIDE SEQUENCE [LARGE SCALE GENOMIC DNA]</scope>
    <source>
        <strain evidence="2">NLD-2019</strain>
        <tissue evidence="2">Leaf</tissue>
    </source>
</reference>